<evidence type="ECO:0000313" key="4">
    <source>
        <dbReference type="Proteomes" id="UP000195221"/>
    </source>
</evidence>
<dbReference type="PROSITE" id="PS51318">
    <property type="entry name" value="TAT"/>
    <property type="match status" value="1"/>
</dbReference>
<proteinExistence type="predicted"/>
<organism evidence="3 4">
    <name type="scientific">Caballeronia sordidicola</name>
    <name type="common">Burkholderia sordidicola</name>
    <dbReference type="NCBI Taxonomy" id="196367"/>
    <lineage>
        <taxon>Bacteria</taxon>
        <taxon>Pseudomonadati</taxon>
        <taxon>Pseudomonadota</taxon>
        <taxon>Betaproteobacteria</taxon>
        <taxon>Burkholderiales</taxon>
        <taxon>Burkholderiaceae</taxon>
        <taxon>Caballeronia</taxon>
    </lineage>
</organism>
<protein>
    <submittedName>
        <fullName evidence="3">Alpha/beta hydrolase</fullName>
    </submittedName>
</protein>
<evidence type="ECO:0000259" key="2">
    <source>
        <dbReference type="Pfam" id="PF00561"/>
    </source>
</evidence>
<dbReference type="Gene3D" id="3.40.50.1820">
    <property type="entry name" value="alpha/beta hydrolase"/>
    <property type="match status" value="1"/>
</dbReference>
<dbReference type="PANTHER" id="PTHR43329">
    <property type="entry name" value="EPOXIDE HYDROLASE"/>
    <property type="match status" value="1"/>
</dbReference>
<dbReference type="InterPro" id="IPR006311">
    <property type="entry name" value="TAT_signal"/>
</dbReference>
<name>A0A242MD73_CABSO</name>
<comment type="caution">
    <text evidence="3">The sequence shown here is derived from an EMBL/GenBank/DDBJ whole genome shotgun (WGS) entry which is preliminary data.</text>
</comment>
<keyword evidence="1" id="KW-0732">Signal</keyword>
<gene>
    <name evidence="3" type="ORF">PAMC26577_31665</name>
</gene>
<sequence length="346" mass="37449">MQIENKQRRNILTAGLATVGAVGIGLAGNSFAASAAATGASSSGVTLSAAARGANKRFFPGFSQRFIKTSGATINTLVGGEGPPLLLIHGHPATHMEWHKVATQLAQKYTVVLVDLRGYGDSSKPDGGVNHVNYSKKNMGLDLVEVMKTLGHDTFQAVGHDRGGRVLHAMMMYYPETIERAVTLDIAPADEMYAHTDESFATKYFWWFFHIQAAPLPERMVGAEPELYLRAHLDVQSKTPGAVTPEAFAEYFRCYAHPDCIHAVCEDYRATVTIDREHVTSFNGKATPPLLALWGGKGTVGQTFDVLALWRNEVENVTGFALPSGHLIPEEVPGPLLDALNGYLVA</sequence>
<evidence type="ECO:0000256" key="1">
    <source>
        <dbReference type="SAM" id="SignalP"/>
    </source>
</evidence>
<feature type="signal peptide" evidence="1">
    <location>
        <begin position="1"/>
        <end position="35"/>
    </location>
</feature>
<dbReference type="AlphaFoldDB" id="A0A242MD73"/>
<dbReference type="Pfam" id="PF00561">
    <property type="entry name" value="Abhydrolase_1"/>
    <property type="match status" value="1"/>
</dbReference>
<dbReference type="InterPro" id="IPR029058">
    <property type="entry name" value="AB_hydrolase_fold"/>
</dbReference>
<keyword evidence="3" id="KW-0378">Hydrolase</keyword>
<dbReference type="SUPFAM" id="SSF53474">
    <property type="entry name" value="alpha/beta-Hydrolases"/>
    <property type="match status" value="1"/>
</dbReference>
<feature type="domain" description="AB hydrolase-1" evidence="2">
    <location>
        <begin position="83"/>
        <end position="328"/>
    </location>
</feature>
<dbReference type="RefSeq" id="WP_086386650.1">
    <property type="nucleotide sequence ID" value="NZ_NBTZ01000120.1"/>
</dbReference>
<dbReference type="GO" id="GO:0016787">
    <property type="term" value="F:hydrolase activity"/>
    <property type="evidence" value="ECO:0007669"/>
    <property type="project" value="UniProtKB-KW"/>
</dbReference>
<dbReference type="Proteomes" id="UP000195221">
    <property type="component" value="Unassembled WGS sequence"/>
</dbReference>
<dbReference type="EMBL" id="NBTZ01000120">
    <property type="protein sequence ID" value="OTP69089.1"/>
    <property type="molecule type" value="Genomic_DNA"/>
</dbReference>
<accession>A0A242MD73</accession>
<reference evidence="3 4" key="1">
    <citation type="submission" date="2017-03" db="EMBL/GenBank/DDBJ databases">
        <title>Genome analysis of strain PAMC 26577.</title>
        <authorList>
            <person name="Oh H.-M."/>
            <person name="Yang J.-A."/>
        </authorList>
    </citation>
    <scope>NUCLEOTIDE SEQUENCE [LARGE SCALE GENOMIC DNA]</scope>
    <source>
        <strain evidence="3 4">PAMC 26577</strain>
    </source>
</reference>
<feature type="chain" id="PRO_5012444588" evidence="1">
    <location>
        <begin position="36"/>
        <end position="346"/>
    </location>
</feature>
<evidence type="ECO:0000313" key="3">
    <source>
        <dbReference type="EMBL" id="OTP69089.1"/>
    </source>
</evidence>
<dbReference type="InterPro" id="IPR000073">
    <property type="entry name" value="AB_hydrolase_1"/>
</dbReference>